<dbReference type="AlphaFoldDB" id="A0A9P0L3A1"/>
<organism evidence="1 2">
    <name type="scientific">Acanthoscelides obtectus</name>
    <name type="common">Bean weevil</name>
    <name type="synonym">Bruchus obtectus</name>
    <dbReference type="NCBI Taxonomy" id="200917"/>
    <lineage>
        <taxon>Eukaryota</taxon>
        <taxon>Metazoa</taxon>
        <taxon>Ecdysozoa</taxon>
        <taxon>Arthropoda</taxon>
        <taxon>Hexapoda</taxon>
        <taxon>Insecta</taxon>
        <taxon>Pterygota</taxon>
        <taxon>Neoptera</taxon>
        <taxon>Endopterygota</taxon>
        <taxon>Coleoptera</taxon>
        <taxon>Polyphaga</taxon>
        <taxon>Cucujiformia</taxon>
        <taxon>Chrysomeloidea</taxon>
        <taxon>Chrysomelidae</taxon>
        <taxon>Bruchinae</taxon>
        <taxon>Bruchini</taxon>
        <taxon>Acanthoscelides</taxon>
    </lineage>
</organism>
<proteinExistence type="predicted"/>
<sequence>MSPQLRTSVIILTAIVNNVLYTNVPNNVKRIAICFNDEKIDCNQTEWSLMNHKVMNYGQLPVFFKEIPKSKGTFYKIKLIFPDNTEEDSEWYKTTNSDSTAQYDISIILLSIILELNGHQADVSGDYGQVQRTIAAKNYATCEYVI</sequence>
<reference evidence="1" key="1">
    <citation type="submission" date="2022-03" db="EMBL/GenBank/DDBJ databases">
        <authorList>
            <person name="Sayadi A."/>
        </authorList>
    </citation>
    <scope>NUCLEOTIDE SEQUENCE</scope>
</reference>
<accession>A0A9P0L3A1</accession>
<evidence type="ECO:0000313" key="1">
    <source>
        <dbReference type="EMBL" id="CAH1987011.1"/>
    </source>
</evidence>
<comment type="caution">
    <text evidence="1">The sequence shown here is derived from an EMBL/GenBank/DDBJ whole genome shotgun (WGS) entry which is preliminary data.</text>
</comment>
<dbReference type="OrthoDB" id="6779728at2759"/>
<protein>
    <submittedName>
        <fullName evidence="1">Uncharacterized protein</fullName>
    </submittedName>
</protein>
<gene>
    <name evidence="1" type="ORF">ACAOBT_LOCUS17611</name>
</gene>
<evidence type="ECO:0000313" key="2">
    <source>
        <dbReference type="Proteomes" id="UP001152888"/>
    </source>
</evidence>
<dbReference type="Proteomes" id="UP001152888">
    <property type="component" value="Unassembled WGS sequence"/>
</dbReference>
<name>A0A9P0L3A1_ACAOB</name>
<keyword evidence="2" id="KW-1185">Reference proteome</keyword>
<dbReference type="EMBL" id="CAKOFQ010007008">
    <property type="protein sequence ID" value="CAH1987011.1"/>
    <property type="molecule type" value="Genomic_DNA"/>
</dbReference>